<evidence type="ECO:0000256" key="1">
    <source>
        <dbReference type="PROSITE-ProRule" id="PRU01005"/>
    </source>
</evidence>
<dbReference type="PROSITE" id="PS51670">
    <property type="entry name" value="SHKT"/>
    <property type="match status" value="1"/>
</dbReference>
<feature type="region of interest" description="Disordered" evidence="2">
    <location>
        <begin position="19"/>
        <end position="39"/>
    </location>
</feature>
<organism evidence="5 6">
    <name type="scientific">Clytia hemisphaerica</name>
    <dbReference type="NCBI Taxonomy" id="252671"/>
    <lineage>
        <taxon>Eukaryota</taxon>
        <taxon>Metazoa</taxon>
        <taxon>Cnidaria</taxon>
        <taxon>Hydrozoa</taxon>
        <taxon>Hydroidolina</taxon>
        <taxon>Leptothecata</taxon>
        <taxon>Obeliida</taxon>
        <taxon>Clytiidae</taxon>
        <taxon>Clytia</taxon>
    </lineage>
</organism>
<keyword evidence="1" id="KW-1015">Disulfide bond</keyword>
<feature type="signal peptide" evidence="3">
    <location>
        <begin position="1"/>
        <end position="19"/>
    </location>
</feature>
<evidence type="ECO:0000259" key="4">
    <source>
        <dbReference type="PROSITE" id="PS51670"/>
    </source>
</evidence>
<evidence type="ECO:0000313" key="6">
    <source>
        <dbReference type="Proteomes" id="UP000594262"/>
    </source>
</evidence>
<dbReference type="SMART" id="SM00254">
    <property type="entry name" value="ShKT"/>
    <property type="match status" value="1"/>
</dbReference>
<evidence type="ECO:0000256" key="3">
    <source>
        <dbReference type="SAM" id="SignalP"/>
    </source>
</evidence>
<sequence>MKMYLTLAIFCVLLATACSMPSKKGPNDKDRPNKECRDKRPTCKGVAYLCEDYERYMSKFCPQTCGMCSKNSEKKIKDLKKILNAIWKTPKHFERSRNFPNEKSTS</sequence>
<evidence type="ECO:0000313" key="5">
    <source>
        <dbReference type="EnsemblMetazoa" id="CLYHEMP011782.1"/>
    </source>
</evidence>
<keyword evidence="6" id="KW-1185">Reference proteome</keyword>
<reference evidence="5" key="1">
    <citation type="submission" date="2021-01" db="UniProtKB">
        <authorList>
            <consortium name="EnsemblMetazoa"/>
        </authorList>
    </citation>
    <scope>IDENTIFICATION</scope>
</reference>
<proteinExistence type="predicted"/>
<feature type="compositionally biased region" description="Basic and acidic residues" evidence="2">
    <location>
        <begin position="25"/>
        <end position="39"/>
    </location>
</feature>
<dbReference type="EnsemblMetazoa" id="CLYHEMT011782.1">
    <property type="protein sequence ID" value="CLYHEMP011782.1"/>
    <property type="gene ID" value="CLYHEMG011782"/>
</dbReference>
<dbReference type="InterPro" id="IPR003582">
    <property type="entry name" value="ShKT_dom"/>
</dbReference>
<dbReference type="RefSeq" id="XP_066929238.1">
    <property type="nucleotide sequence ID" value="XM_067073137.1"/>
</dbReference>
<evidence type="ECO:0000256" key="2">
    <source>
        <dbReference type="SAM" id="MobiDB-lite"/>
    </source>
</evidence>
<keyword evidence="3" id="KW-0732">Signal</keyword>
<protein>
    <recommendedName>
        <fullName evidence="4">ShKT domain-containing protein</fullName>
    </recommendedName>
</protein>
<dbReference type="Gene3D" id="1.10.10.1940">
    <property type="match status" value="1"/>
</dbReference>
<feature type="disulfide bond" evidence="1">
    <location>
        <begin position="43"/>
        <end position="61"/>
    </location>
</feature>
<dbReference type="GeneID" id="136816811"/>
<dbReference type="Pfam" id="PF01549">
    <property type="entry name" value="ShK"/>
    <property type="match status" value="1"/>
</dbReference>
<feature type="domain" description="ShKT" evidence="4">
    <location>
        <begin position="36"/>
        <end position="68"/>
    </location>
</feature>
<name>A0A7M5VH84_9CNID</name>
<dbReference type="Proteomes" id="UP000594262">
    <property type="component" value="Unplaced"/>
</dbReference>
<dbReference type="AlphaFoldDB" id="A0A7M5VH84"/>
<comment type="caution">
    <text evidence="1">Lacks conserved residue(s) required for the propagation of feature annotation.</text>
</comment>
<accession>A0A7M5VH84</accession>
<dbReference type="PROSITE" id="PS51257">
    <property type="entry name" value="PROKAR_LIPOPROTEIN"/>
    <property type="match status" value="1"/>
</dbReference>
<feature type="chain" id="PRO_5029603984" description="ShKT domain-containing protein" evidence="3">
    <location>
        <begin position="20"/>
        <end position="106"/>
    </location>
</feature>